<evidence type="ECO:0000256" key="12">
    <source>
        <dbReference type="SAM" id="MobiDB-lite"/>
    </source>
</evidence>
<evidence type="ECO:0000256" key="1">
    <source>
        <dbReference type="ARBA" id="ARBA00001771"/>
    </source>
</evidence>
<comment type="catalytic activity">
    <reaction evidence="1 11">
        <text>5-(2-hydroxyethyl)-4-methylthiazole + ATP = 4-methyl-5-(2-phosphooxyethyl)-thiazole + ADP + H(+)</text>
        <dbReference type="Rhea" id="RHEA:24212"/>
        <dbReference type="ChEBI" id="CHEBI:15378"/>
        <dbReference type="ChEBI" id="CHEBI:17957"/>
        <dbReference type="ChEBI" id="CHEBI:30616"/>
        <dbReference type="ChEBI" id="CHEBI:58296"/>
        <dbReference type="ChEBI" id="CHEBI:456216"/>
        <dbReference type="EC" id="2.7.1.50"/>
    </reaction>
</comment>
<keyword evidence="5 11" id="KW-0479">Metal-binding</keyword>
<dbReference type="EMBL" id="JABEND010000002">
    <property type="protein sequence ID" value="NNG34942.1"/>
    <property type="molecule type" value="Genomic_DNA"/>
</dbReference>
<name>A0A849ADJ0_9ACTN</name>
<keyword evidence="14" id="KW-1185">Reference proteome</keyword>
<dbReference type="GO" id="GO:0009228">
    <property type="term" value="P:thiamine biosynthetic process"/>
    <property type="evidence" value="ECO:0007669"/>
    <property type="project" value="UniProtKB-KW"/>
</dbReference>
<feature type="binding site" evidence="11">
    <location>
        <position position="81"/>
    </location>
    <ligand>
        <name>substrate</name>
    </ligand>
</feature>
<dbReference type="Proteomes" id="UP000562984">
    <property type="component" value="Unassembled WGS sequence"/>
</dbReference>
<evidence type="ECO:0000256" key="7">
    <source>
        <dbReference type="ARBA" id="ARBA00022777"/>
    </source>
</evidence>
<feature type="binding site" evidence="11">
    <location>
        <position position="229"/>
    </location>
    <ligand>
        <name>substrate</name>
    </ligand>
</feature>
<dbReference type="Gene3D" id="3.40.1190.20">
    <property type="match status" value="1"/>
</dbReference>
<evidence type="ECO:0000256" key="9">
    <source>
        <dbReference type="ARBA" id="ARBA00022842"/>
    </source>
</evidence>
<reference evidence="13 14" key="1">
    <citation type="submission" date="2020-05" db="EMBL/GenBank/DDBJ databases">
        <title>Nakamurella sp. DB0629 isolated from air conditioner.</title>
        <authorList>
            <person name="Kim D.H."/>
            <person name="Kim D.-U."/>
        </authorList>
    </citation>
    <scope>NUCLEOTIDE SEQUENCE [LARGE SCALE GENOMIC DNA]</scope>
    <source>
        <strain evidence="13 14">DB0629</strain>
    </source>
</reference>
<evidence type="ECO:0000256" key="2">
    <source>
        <dbReference type="ARBA" id="ARBA00001946"/>
    </source>
</evidence>
<accession>A0A849ADJ0</accession>
<dbReference type="Pfam" id="PF02110">
    <property type="entry name" value="HK"/>
    <property type="match status" value="1"/>
</dbReference>
<dbReference type="RefSeq" id="WP_171198602.1">
    <property type="nucleotide sequence ID" value="NZ_JABEND010000002.1"/>
</dbReference>
<evidence type="ECO:0000256" key="3">
    <source>
        <dbReference type="ARBA" id="ARBA00004868"/>
    </source>
</evidence>
<comment type="cofactor">
    <cofactor evidence="2 11">
        <name>Mg(2+)</name>
        <dbReference type="ChEBI" id="CHEBI:18420"/>
    </cofactor>
</comment>
<keyword evidence="10 11" id="KW-0784">Thiamine biosynthesis</keyword>
<evidence type="ECO:0000256" key="4">
    <source>
        <dbReference type="ARBA" id="ARBA00022679"/>
    </source>
</evidence>
<gene>
    <name evidence="11 13" type="primary">thiM</name>
    <name evidence="13" type="ORF">HKD39_04250</name>
</gene>
<feature type="binding site" evidence="11">
    <location>
        <position position="157"/>
    </location>
    <ligand>
        <name>ATP</name>
        <dbReference type="ChEBI" id="CHEBI:30616"/>
    </ligand>
</feature>
<comment type="caution">
    <text evidence="13">The sequence shown here is derived from an EMBL/GenBank/DDBJ whole genome shotgun (WGS) entry which is preliminary data.</text>
</comment>
<dbReference type="PIRSF" id="PIRSF000513">
    <property type="entry name" value="Thz_kinase"/>
    <property type="match status" value="1"/>
</dbReference>
<evidence type="ECO:0000256" key="6">
    <source>
        <dbReference type="ARBA" id="ARBA00022741"/>
    </source>
</evidence>
<sequence length="299" mass="29413">MADAAPSASALPPEGPAALSEPPAPAELSAPTELSAPAAAELADCWDRLRTDSPLVQCLTNIVVAPFTANLLLAAGAAPAMVDNPHEAAGFTAVASGVLVNLGTPYDDTVAGMRAAVPAAAAAGTPWVLDPVAVGGLPWRTTTAAELLALAAPAVIRGNASEILALGGGEGGRGVDAAHAPDAALQAAGDLAGRYATTVAVSGPVDLITDGQRLLRLAHGHPWMTKVTGVGCALGALMAGCCAVSDDAMIAAGTATAALTLAAETAADSASGPGSFAVELLDQLFLLEPAELADRVDPQ</sequence>
<comment type="function">
    <text evidence="11">Catalyzes the phosphorylation of the hydroxyl group of 4-methyl-5-beta-hydroxyethylthiazole (THZ).</text>
</comment>
<dbReference type="GO" id="GO:0009229">
    <property type="term" value="P:thiamine diphosphate biosynthetic process"/>
    <property type="evidence" value="ECO:0007669"/>
    <property type="project" value="UniProtKB-UniRule"/>
</dbReference>
<evidence type="ECO:0000256" key="11">
    <source>
        <dbReference type="HAMAP-Rule" id="MF_00228"/>
    </source>
</evidence>
<evidence type="ECO:0000256" key="8">
    <source>
        <dbReference type="ARBA" id="ARBA00022840"/>
    </source>
</evidence>
<dbReference type="InterPro" id="IPR029056">
    <property type="entry name" value="Ribokinase-like"/>
</dbReference>
<keyword evidence="7 11" id="KW-0418">Kinase</keyword>
<comment type="similarity">
    <text evidence="11">Belongs to the Thz kinase family.</text>
</comment>
<protein>
    <recommendedName>
        <fullName evidence="11">Hydroxyethylthiazole kinase</fullName>
        <ecNumber evidence="11">2.7.1.50</ecNumber>
    </recommendedName>
    <alternativeName>
        <fullName evidence="11">4-methyl-5-beta-hydroxyethylthiazole kinase</fullName>
        <shortName evidence="11">TH kinase</shortName>
        <shortName evidence="11">Thz kinase</shortName>
    </alternativeName>
</protein>
<dbReference type="GO" id="GO:0005524">
    <property type="term" value="F:ATP binding"/>
    <property type="evidence" value="ECO:0007669"/>
    <property type="project" value="UniProtKB-UniRule"/>
</dbReference>
<dbReference type="EC" id="2.7.1.50" evidence="11"/>
<evidence type="ECO:0000313" key="13">
    <source>
        <dbReference type="EMBL" id="NNG34942.1"/>
    </source>
</evidence>
<dbReference type="UniPathway" id="UPA00060">
    <property type="reaction ID" value="UER00139"/>
</dbReference>
<dbReference type="GO" id="GO:0000287">
    <property type="term" value="F:magnesium ion binding"/>
    <property type="evidence" value="ECO:0007669"/>
    <property type="project" value="UniProtKB-UniRule"/>
</dbReference>
<keyword evidence="6 11" id="KW-0547">Nucleotide-binding</keyword>
<keyword evidence="9 11" id="KW-0460">Magnesium</keyword>
<dbReference type="AlphaFoldDB" id="A0A849ADJ0"/>
<keyword evidence="8 11" id="KW-0067">ATP-binding</keyword>
<evidence type="ECO:0000256" key="5">
    <source>
        <dbReference type="ARBA" id="ARBA00022723"/>
    </source>
</evidence>
<feature type="region of interest" description="Disordered" evidence="12">
    <location>
        <begin position="1"/>
        <end position="33"/>
    </location>
</feature>
<evidence type="ECO:0000313" key="14">
    <source>
        <dbReference type="Proteomes" id="UP000562984"/>
    </source>
</evidence>
<keyword evidence="4 11" id="KW-0808">Transferase</keyword>
<dbReference type="InterPro" id="IPR000417">
    <property type="entry name" value="Hyethyz_kinase"/>
</dbReference>
<dbReference type="GO" id="GO:0004417">
    <property type="term" value="F:hydroxyethylthiazole kinase activity"/>
    <property type="evidence" value="ECO:0007669"/>
    <property type="project" value="UniProtKB-UniRule"/>
</dbReference>
<comment type="pathway">
    <text evidence="3 11">Cofactor biosynthesis; thiamine diphosphate biosynthesis; 4-methyl-5-(2-phosphoethyl)-thiazole from 5-(2-hydroxyethyl)-4-methylthiazole: step 1/1.</text>
</comment>
<proteinExistence type="inferred from homology"/>
<dbReference type="NCBIfam" id="NF006830">
    <property type="entry name" value="PRK09355.1"/>
    <property type="match status" value="1"/>
</dbReference>
<feature type="binding site" evidence="11">
    <location>
        <position position="202"/>
    </location>
    <ligand>
        <name>ATP</name>
        <dbReference type="ChEBI" id="CHEBI:30616"/>
    </ligand>
</feature>
<evidence type="ECO:0000256" key="10">
    <source>
        <dbReference type="ARBA" id="ARBA00022977"/>
    </source>
</evidence>
<dbReference type="SUPFAM" id="SSF53613">
    <property type="entry name" value="Ribokinase-like"/>
    <property type="match status" value="1"/>
</dbReference>
<dbReference type="HAMAP" id="MF_00228">
    <property type="entry name" value="Thz_kinase"/>
    <property type="match status" value="1"/>
</dbReference>
<organism evidence="13 14">
    <name type="scientific">Nakamurella aerolata</name>
    <dbReference type="NCBI Taxonomy" id="1656892"/>
    <lineage>
        <taxon>Bacteria</taxon>
        <taxon>Bacillati</taxon>
        <taxon>Actinomycetota</taxon>
        <taxon>Actinomycetes</taxon>
        <taxon>Nakamurellales</taxon>
        <taxon>Nakamurellaceae</taxon>
        <taxon>Nakamurella</taxon>
    </lineage>
</organism>
<dbReference type="PRINTS" id="PR01099">
    <property type="entry name" value="HYETHTZKNASE"/>
</dbReference>